<gene>
    <name evidence="1" type="ORF">KVG91_05115</name>
</gene>
<accession>A0ABS6NUT7</accession>
<dbReference type="EMBL" id="JAHSTY010000001">
    <property type="protein sequence ID" value="MBV4451978.1"/>
    <property type="molecule type" value="Genomic_DNA"/>
</dbReference>
<dbReference type="RefSeq" id="WP_169374424.1">
    <property type="nucleotide sequence ID" value="NZ_JAHSTY010000001.1"/>
</dbReference>
<evidence type="ECO:0000313" key="1">
    <source>
        <dbReference type="EMBL" id="MBV4451978.1"/>
    </source>
</evidence>
<evidence type="ECO:0000313" key="2">
    <source>
        <dbReference type="Proteomes" id="UP001048976"/>
    </source>
</evidence>
<reference evidence="1" key="1">
    <citation type="submission" date="2021-06" db="EMBL/GenBank/DDBJ databases">
        <title>Updating the genus Pseudomonas: Description of 43 new species and partition of the Pseudomonas putida group.</title>
        <authorList>
            <person name="Girard L."/>
            <person name="Lood C."/>
            <person name="Vandamme P."/>
            <person name="Rokni-Zadeh H."/>
            <person name="Van Noort V."/>
            <person name="Hofte M."/>
            <person name="Lavigne R."/>
            <person name="De Mot R."/>
        </authorList>
    </citation>
    <scope>NUCLEOTIDE SEQUENCE</scope>
    <source>
        <strain evidence="1">SWRI103</strain>
    </source>
</reference>
<comment type="caution">
    <text evidence="1">The sequence shown here is derived from an EMBL/GenBank/DDBJ whole genome shotgun (WGS) entry which is preliminary data.</text>
</comment>
<proteinExistence type="predicted"/>
<dbReference type="Proteomes" id="UP001048976">
    <property type="component" value="Unassembled WGS sequence"/>
</dbReference>
<protein>
    <submittedName>
        <fullName evidence="1">Uncharacterized protein</fullName>
    </submittedName>
</protein>
<sequence length="163" mass="18623">MSNKDLNELIHRSNKQTTLATGTIDITKNTGQLQLPDPKRHDFEKHMGNDFFETTWIARRVGVDSQTYNYQAIVITFKDKCLDGPLQVSNFGDVTVTWALVINNIIRSWHAESGTLNLTSNRTLGQERIHGDFKDCEMVNQHDTTQRFFMAGTYDLKDVSIIT</sequence>
<name>A0ABS6NUT7_9PSED</name>
<organism evidence="1 2">
    <name type="scientific">Pseudomonas azadiae</name>
    <dbReference type="NCBI Taxonomy" id="2843612"/>
    <lineage>
        <taxon>Bacteria</taxon>
        <taxon>Pseudomonadati</taxon>
        <taxon>Pseudomonadota</taxon>
        <taxon>Gammaproteobacteria</taxon>
        <taxon>Pseudomonadales</taxon>
        <taxon>Pseudomonadaceae</taxon>
        <taxon>Pseudomonas</taxon>
    </lineage>
</organism>
<keyword evidence="2" id="KW-1185">Reference proteome</keyword>